<dbReference type="AlphaFoldDB" id="A0A327Z4V0"/>
<dbReference type="EMBL" id="QLMJ01000015">
    <property type="protein sequence ID" value="RAK31237.1"/>
    <property type="molecule type" value="Genomic_DNA"/>
</dbReference>
<accession>A0A327Z4V0</accession>
<reference evidence="1 2" key="1">
    <citation type="submission" date="2018-06" db="EMBL/GenBank/DDBJ databases">
        <title>Genomic Encyclopedia of Type Strains, Phase III (KMG-III): the genomes of soil and plant-associated and newly described type strains.</title>
        <authorList>
            <person name="Whitman W."/>
        </authorList>
    </citation>
    <scope>NUCLEOTIDE SEQUENCE [LARGE SCALE GENOMIC DNA]</scope>
    <source>
        <strain evidence="1 2">CGMCC 4.7090</strain>
    </source>
</reference>
<comment type="caution">
    <text evidence="1">The sequence shown here is derived from an EMBL/GenBank/DDBJ whole genome shotgun (WGS) entry which is preliminary data.</text>
</comment>
<gene>
    <name evidence="1" type="ORF">B0I29_11543</name>
</gene>
<sequence>MRTVNRQLALARVDLVDGVCPVPDEIVRRLPQADAVGVGVVLEHRLYGLEPAGETFASRLDGDRLSGIGWPEDVRPGTLVTVSWQPAKDEIHLRTTLLDEPMRVDGVDYFHEYDPVVVTREFDPGKSNRGQVLNVVLRQGRVFEDGSAVFAEAGLAAACGLGRGAKGAFLLKNAVDQLIREGYVTRVTGSVNDAGYPSYPQADGADGVEMLFYAPLVEPAPHPEAGERREHWVSGFVRKLPPGAQASERQQSLHQKAIETDQIEQPLEPGYTFVKKHHRHG</sequence>
<proteinExistence type="predicted"/>
<dbReference type="OrthoDB" id="3304871at2"/>
<keyword evidence="2" id="KW-1185">Reference proteome</keyword>
<evidence type="ECO:0000313" key="1">
    <source>
        <dbReference type="EMBL" id="RAK31237.1"/>
    </source>
</evidence>
<evidence type="ECO:0000313" key="2">
    <source>
        <dbReference type="Proteomes" id="UP000249341"/>
    </source>
</evidence>
<name>A0A327Z4V0_9ACTN</name>
<organism evidence="1 2">
    <name type="scientific">Actinoplanes lutulentus</name>
    <dbReference type="NCBI Taxonomy" id="1287878"/>
    <lineage>
        <taxon>Bacteria</taxon>
        <taxon>Bacillati</taxon>
        <taxon>Actinomycetota</taxon>
        <taxon>Actinomycetes</taxon>
        <taxon>Micromonosporales</taxon>
        <taxon>Micromonosporaceae</taxon>
        <taxon>Actinoplanes</taxon>
    </lineage>
</organism>
<protein>
    <submittedName>
        <fullName evidence="1">Uncharacterized protein</fullName>
    </submittedName>
</protein>
<dbReference type="RefSeq" id="WP_111652389.1">
    <property type="nucleotide sequence ID" value="NZ_JACHWI010000010.1"/>
</dbReference>
<dbReference type="Proteomes" id="UP000249341">
    <property type="component" value="Unassembled WGS sequence"/>
</dbReference>